<protein>
    <submittedName>
        <fullName evidence="1">Uncharacterized protein</fullName>
    </submittedName>
</protein>
<evidence type="ECO:0000313" key="2">
    <source>
        <dbReference type="Proteomes" id="UP001060215"/>
    </source>
</evidence>
<name>A0ACC0F3D4_9ERIC</name>
<evidence type="ECO:0000313" key="1">
    <source>
        <dbReference type="EMBL" id="KAI7983005.1"/>
    </source>
</evidence>
<sequence>MLLLSQIRSLNQIDLSCSVSQAPEKLPKKTKLFFAHAAENWDAAKDKIALFYVAVLAGLLHRFPYTAGQLRNRKSGTSGGAKVSEQGESITFGDVAGVDEAKEELEEIVEFLRNPDRYIRLGAHPPRGVLLIDVVAKSRDGRFRVVSNDEREQTLNQLLTVSLLEAIDLILQGAQNLVVPIKSNSRRKLQDSPRTHNGCEFC</sequence>
<comment type="caution">
    <text evidence="1">The sequence shown here is derived from an EMBL/GenBank/DDBJ whole genome shotgun (WGS) entry which is preliminary data.</text>
</comment>
<organism evidence="1 2">
    <name type="scientific">Camellia lanceoleosa</name>
    <dbReference type="NCBI Taxonomy" id="1840588"/>
    <lineage>
        <taxon>Eukaryota</taxon>
        <taxon>Viridiplantae</taxon>
        <taxon>Streptophyta</taxon>
        <taxon>Embryophyta</taxon>
        <taxon>Tracheophyta</taxon>
        <taxon>Spermatophyta</taxon>
        <taxon>Magnoliopsida</taxon>
        <taxon>eudicotyledons</taxon>
        <taxon>Gunneridae</taxon>
        <taxon>Pentapetalae</taxon>
        <taxon>asterids</taxon>
        <taxon>Ericales</taxon>
        <taxon>Theaceae</taxon>
        <taxon>Camellia</taxon>
    </lineage>
</organism>
<reference evidence="1 2" key="1">
    <citation type="journal article" date="2022" name="Plant J.">
        <title>Chromosome-level genome of Camellia lanceoleosa provides a valuable resource for understanding genome evolution and self-incompatibility.</title>
        <authorList>
            <person name="Gong W."/>
            <person name="Xiao S."/>
            <person name="Wang L."/>
            <person name="Liao Z."/>
            <person name="Chang Y."/>
            <person name="Mo W."/>
            <person name="Hu G."/>
            <person name="Li W."/>
            <person name="Zhao G."/>
            <person name="Zhu H."/>
            <person name="Hu X."/>
            <person name="Ji K."/>
            <person name="Xiang X."/>
            <person name="Song Q."/>
            <person name="Yuan D."/>
            <person name="Jin S."/>
            <person name="Zhang L."/>
        </authorList>
    </citation>
    <scope>NUCLEOTIDE SEQUENCE [LARGE SCALE GENOMIC DNA]</scope>
    <source>
        <strain evidence="1">SQ_2022a</strain>
    </source>
</reference>
<dbReference type="EMBL" id="CM045768">
    <property type="protein sequence ID" value="KAI7983005.1"/>
    <property type="molecule type" value="Genomic_DNA"/>
</dbReference>
<gene>
    <name evidence="1" type="ORF">LOK49_LG15G02354</name>
</gene>
<dbReference type="Proteomes" id="UP001060215">
    <property type="component" value="Chromosome 11"/>
</dbReference>
<accession>A0ACC0F3D4</accession>
<keyword evidence="2" id="KW-1185">Reference proteome</keyword>
<proteinExistence type="predicted"/>